<dbReference type="Proteomes" id="UP000215914">
    <property type="component" value="Chromosome 15"/>
</dbReference>
<evidence type="ECO:0000313" key="2">
    <source>
        <dbReference type="Proteomes" id="UP000215914"/>
    </source>
</evidence>
<dbReference type="AlphaFoldDB" id="A0A251SA11"/>
<dbReference type="EMBL" id="CM007904">
    <property type="protein sequence ID" value="OTF95583.1"/>
    <property type="molecule type" value="Genomic_DNA"/>
</dbReference>
<reference evidence="2" key="1">
    <citation type="journal article" date="2017" name="Nature">
        <title>The sunflower genome provides insights into oil metabolism, flowering and Asterid evolution.</title>
        <authorList>
            <person name="Badouin H."/>
            <person name="Gouzy J."/>
            <person name="Grassa C.J."/>
            <person name="Murat F."/>
            <person name="Staton S.E."/>
            <person name="Cottret L."/>
            <person name="Lelandais-Briere C."/>
            <person name="Owens G.L."/>
            <person name="Carrere S."/>
            <person name="Mayjonade B."/>
            <person name="Legrand L."/>
            <person name="Gill N."/>
            <person name="Kane N.C."/>
            <person name="Bowers J.E."/>
            <person name="Hubner S."/>
            <person name="Bellec A."/>
            <person name="Berard A."/>
            <person name="Berges H."/>
            <person name="Blanchet N."/>
            <person name="Boniface M.C."/>
            <person name="Brunel D."/>
            <person name="Catrice O."/>
            <person name="Chaidir N."/>
            <person name="Claudel C."/>
            <person name="Donnadieu C."/>
            <person name="Faraut T."/>
            <person name="Fievet G."/>
            <person name="Helmstetter N."/>
            <person name="King M."/>
            <person name="Knapp S.J."/>
            <person name="Lai Z."/>
            <person name="Le Paslier M.C."/>
            <person name="Lippi Y."/>
            <person name="Lorenzon L."/>
            <person name="Mandel J.R."/>
            <person name="Marage G."/>
            <person name="Marchand G."/>
            <person name="Marquand E."/>
            <person name="Bret-Mestries E."/>
            <person name="Morien E."/>
            <person name="Nambeesan S."/>
            <person name="Nguyen T."/>
            <person name="Pegot-Espagnet P."/>
            <person name="Pouilly N."/>
            <person name="Raftis F."/>
            <person name="Sallet E."/>
            <person name="Schiex T."/>
            <person name="Thomas J."/>
            <person name="Vandecasteele C."/>
            <person name="Vares D."/>
            <person name="Vear F."/>
            <person name="Vautrin S."/>
            <person name="Crespi M."/>
            <person name="Mangin B."/>
            <person name="Burke J.M."/>
            <person name="Salse J."/>
            <person name="Munos S."/>
            <person name="Vincourt P."/>
            <person name="Rieseberg L.H."/>
            <person name="Langlade N.B."/>
        </authorList>
    </citation>
    <scope>NUCLEOTIDE SEQUENCE [LARGE SCALE GENOMIC DNA]</scope>
    <source>
        <strain evidence="2">cv. SF193</strain>
    </source>
</reference>
<evidence type="ECO:0000313" key="1">
    <source>
        <dbReference type="EMBL" id="OTF95583.1"/>
    </source>
</evidence>
<name>A0A251SA11_HELAN</name>
<accession>A0A251SA11</accession>
<sequence>METFKPYFCFLLHSYPPKIILVVSYFASFQIQHLSVMKPLSPAISVLACVTLSQ</sequence>
<dbReference type="InParanoid" id="A0A251SA11"/>
<keyword evidence="2" id="KW-1185">Reference proteome</keyword>
<protein>
    <submittedName>
        <fullName evidence="1">Uncharacterized protein</fullName>
    </submittedName>
</protein>
<gene>
    <name evidence="1" type="ORF">HannXRQ_Chr15g0484721</name>
</gene>
<organism evidence="1 2">
    <name type="scientific">Helianthus annuus</name>
    <name type="common">Common sunflower</name>
    <dbReference type="NCBI Taxonomy" id="4232"/>
    <lineage>
        <taxon>Eukaryota</taxon>
        <taxon>Viridiplantae</taxon>
        <taxon>Streptophyta</taxon>
        <taxon>Embryophyta</taxon>
        <taxon>Tracheophyta</taxon>
        <taxon>Spermatophyta</taxon>
        <taxon>Magnoliopsida</taxon>
        <taxon>eudicotyledons</taxon>
        <taxon>Gunneridae</taxon>
        <taxon>Pentapetalae</taxon>
        <taxon>asterids</taxon>
        <taxon>campanulids</taxon>
        <taxon>Asterales</taxon>
        <taxon>Asteraceae</taxon>
        <taxon>Asteroideae</taxon>
        <taxon>Heliantheae alliance</taxon>
        <taxon>Heliantheae</taxon>
        <taxon>Helianthus</taxon>
    </lineage>
</organism>
<proteinExistence type="predicted"/>